<proteinExistence type="predicted"/>
<evidence type="ECO:0000256" key="2">
    <source>
        <dbReference type="ARBA" id="ARBA00023163"/>
    </source>
</evidence>
<name>A0A949JTT7_9FIRM</name>
<dbReference type="EMBL" id="JAHQCW010000001">
    <property type="protein sequence ID" value="MBU9734993.1"/>
    <property type="molecule type" value="Genomic_DNA"/>
</dbReference>
<dbReference type="PANTHER" id="PTHR30363:SF60">
    <property type="entry name" value="HTH-TYPE TRANSCRIPTIONAL REGULATOR IOLR"/>
    <property type="match status" value="1"/>
</dbReference>
<dbReference type="SUPFAM" id="SSF46785">
    <property type="entry name" value="Winged helix' DNA-binding domain"/>
    <property type="match status" value="1"/>
</dbReference>
<dbReference type="InterPro" id="IPR036388">
    <property type="entry name" value="WH-like_DNA-bd_sf"/>
</dbReference>
<dbReference type="Gene3D" id="1.10.10.10">
    <property type="entry name" value="Winged helix-like DNA-binding domain superfamily/Winged helix DNA-binding domain"/>
    <property type="match status" value="1"/>
</dbReference>
<dbReference type="Gene3D" id="3.40.50.1360">
    <property type="match status" value="1"/>
</dbReference>
<dbReference type="SUPFAM" id="SSF100950">
    <property type="entry name" value="NagB/RpiA/CoA transferase-like"/>
    <property type="match status" value="1"/>
</dbReference>
<reference evidence="4" key="1">
    <citation type="submission" date="2021-06" db="EMBL/GenBank/DDBJ databases">
        <title>Description of novel taxa of the family Lachnospiraceae.</title>
        <authorList>
            <person name="Chaplin A.V."/>
            <person name="Sokolova S.R."/>
            <person name="Pikina A.P."/>
            <person name="Korzhanova M."/>
            <person name="Belova V."/>
            <person name="Korostin D."/>
            <person name="Efimov B.A."/>
        </authorList>
    </citation>
    <scope>NUCLEOTIDE SEQUENCE</scope>
    <source>
        <strain evidence="4">ASD5720</strain>
    </source>
</reference>
<dbReference type="Pfam" id="PF08220">
    <property type="entry name" value="HTH_DeoR"/>
    <property type="match status" value="1"/>
</dbReference>
<organism evidence="4 5">
    <name type="scientific">Diplocloster agilis</name>
    <dbReference type="NCBI Taxonomy" id="2850323"/>
    <lineage>
        <taxon>Bacteria</taxon>
        <taxon>Bacillati</taxon>
        <taxon>Bacillota</taxon>
        <taxon>Clostridia</taxon>
        <taxon>Lachnospirales</taxon>
        <taxon>Lachnospiraceae</taxon>
        <taxon>Diplocloster</taxon>
    </lineage>
</organism>
<dbReference type="GO" id="GO:0003677">
    <property type="term" value="F:DNA binding"/>
    <property type="evidence" value="ECO:0007669"/>
    <property type="project" value="UniProtKB-KW"/>
</dbReference>
<dbReference type="SMART" id="SM00420">
    <property type="entry name" value="HTH_DEOR"/>
    <property type="match status" value="1"/>
</dbReference>
<comment type="caution">
    <text evidence="4">The sequence shown here is derived from an EMBL/GenBank/DDBJ whole genome shotgun (WGS) entry which is preliminary data.</text>
</comment>
<protein>
    <submittedName>
        <fullName evidence="4">DeoR/GlpR family DNA-binding transcription regulator</fullName>
    </submittedName>
</protein>
<evidence type="ECO:0000259" key="3">
    <source>
        <dbReference type="PROSITE" id="PS51000"/>
    </source>
</evidence>
<dbReference type="PANTHER" id="PTHR30363">
    <property type="entry name" value="HTH-TYPE TRANSCRIPTIONAL REGULATOR SRLR-RELATED"/>
    <property type="match status" value="1"/>
</dbReference>
<sequence length="251" mass="28287">MKSERLNGIREYIQKKETVTIEELCNEFSISPNTVRRYLTELEKMCAVRKIYGGAMVVHINESSAETHRASMEITAKAAIAKRAADMIEEGDVLFMDTGSTVAAMLDYLNPEKNVTIVSTSVPVIMKAIQLKNVNLICLGGMYYENTNSFYSNETLMESENMNFTKLFLGCTGITNKGEVTNTTYYETALKHVIIQKSDKIILTADHTKIGKNALRKLCDFSDLYAFVTDIKPNDNIIQRCSQNNVKLIYN</sequence>
<accession>A0A949JTT7</accession>
<dbReference type="GO" id="GO:0003700">
    <property type="term" value="F:DNA-binding transcription factor activity"/>
    <property type="evidence" value="ECO:0007669"/>
    <property type="project" value="InterPro"/>
</dbReference>
<dbReference type="RefSeq" id="WP_238720225.1">
    <property type="nucleotide sequence ID" value="NZ_JAHQCW010000001.1"/>
</dbReference>
<dbReference type="InterPro" id="IPR037171">
    <property type="entry name" value="NagB/RpiA_transferase-like"/>
</dbReference>
<keyword evidence="1" id="KW-0805">Transcription regulation</keyword>
<evidence type="ECO:0000256" key="1">
    <source>
        <dbReference type="ARBA" id="ARBA00023015"/>
    </source>
</evidence>
<dbReference type="InterPro" id="IPR001034">
    <property type="entry name" value="DeoR_HTH"/>
</dbReference>
<gene>
    <name evidence="4" type="ORF">KTH89_00495</name>
</gene>
<evidence type="ECO:0000313" key="4">
    <source>
        <dbReference type="EMBL" id="MBU9734993.1"/>
    </source>
</evidence>
<dbReference type="Pfam" id="PF00455">
    <property type="entry name" value="DeoRC"/>
    <property type="match status" value="1"/>
</dbReference>
<dbReference type="SMART" id="SM01134">
    <property type="entry name" value="DeoRC"/>
    <property type="match status" value="1"/>
</dbReference>
<keyword evidence="2" id="KW-0804">Transcription</keyword>
<evidence type="ECO:0000313" key="5">
    <source>
        <dbReference type="Proteomes" id="UP000712157"/>
    </source>
</evidence>
<dbReference type="InterPro" id="IPR036390">
    <property type="entry name" value="WH_DNA-bd_sf"/>
</dbReference>
<dbReference type="InterPro" id="IPR014036">
    <property type="entry name" value="DeoR-like_C"/>
</dbReference>
<dbReference type="PROSITE" id="PS51000">
    <property type="entry name" value="HTH_DEOR_2"/>
    <property type="match status" value="1"/>
</dbReference>
<feature type="domain" description="HTH deoR-type" evidence="3">
    <location>
        <begin position="2"/>
        <end position="57"/>
    </location>
</feature>
<dbReference type="InterPro" id="IPR050313">
    <property type="entry name" value="Carb_Metab_HTH_regulators"/>
</dbReference>
<keyword evidence="5" id="KW-1185">Reference proteome</keyword>
<keyword evidence="4" id="KW-0238">DNA-binding</keyword>
<dbReference type="PRINTS" id="PR00037">
    <property type="entry name" value="HTHLACR"/>
</dbReference>
<dbReference type="Proteomes" id="UP000712157">
    <property type="component" value="Unassembled WGS sequence"/>
</dbReference>
<dbReference type="AlphaFoldDB" id="A0A949JTT7"/>